<keyword evidence="2" id="KW-0472">Membrane</keyword>
<evidence type="ECO:0000313" key="4">
    <source>
        <dbReference type="Proteomes" id="UP000636709"/>
    </source>
</evidence>
<dbReference type="OrthoDB" id="689499at2759"/>
<reference evidence="3" key="1">
    <citation type="submission" date="2020-07" db="EMBL/GenBank/DDBJ databases">
        <title>Genome sequence and genetic diversity analysis of an under-domesticated orphan crop, white fonio (Digitaria exilis).</title>
        <authorList>
            <person name="Bennetzen J.L."/>
            <person name="Chen S."/>
            <person name="Ma X."/>
            <person name="Wang X."/>
            <person name="Yssel A.E.J."/>
            <person name="Chaluvadi S.R."/>
            <person name="Johnson M."/>
            <person name="Gangashetty P."/>
            <person name="Hamidou F."/>
            <person name="Sanogo M.D."/>
            <person name="Zwaenepoel A."/>
            <person name="Wallace J."/>
            <person name="Van De Peer Y."/>
            <person name="Van Deynze A."/>
        </authorList>
    </citation>
    <scope>NUCLEOTIDE SEQUENCE</scope>
    <source>
        <tissue evidence="3">Leaves</tissue>
    </source>
</reference>
<dbReference type="SUPFAM" id="SSF48371">
    <property type="entry name" value="ARM repeat"/>
    <property type="match status" value="1"/>
</dbReference>
<dbReference type="AlphaFoldDB" id="A0A835C771"/>
<dbReference type="InterPro" id="IPR016024">
    <property type="entry name" value="ARM-type_fold"/>
</dbReference>
<dbReference type="EMBL" id="JACEFO010001700">
    <property type="protein sequence ID" value="KAF8719697.1"/>
    <property type="molecule type" value="Genomic_DNA"/>
</dbReference>
<dbReference type="Gene3D" id="1.25.10.10">
    <property type="entry name" value="Leucine-rich Repeat Variant"/>
    <property type="match status" value="1"/>
</dbReference>
<dbReference type="PANTHER" id="PTHR33115:SF25">
    <property type="entry name" value="CONDENSIN COMPLEX SUBUNIT 1 C-TERMINAL DOMAIN-CONTAINING PROTEIN"/>
    <property type="match status" value="1"/>
</dbReference>
<dbReference type="PANTHER" id="PTHR33115">
    <property type="entry name" value="ARM REPEAT SUPERFAMILY PROTEIN"/>
    <property type="match status" value="1"/>
</dbReference>
<feature type="region of interest" description="Disordered" evidence="1">
    <location>
        <begin position="606"/>
        <end position="628"/>
    </location>
</feature>
<keyword evidence="2" id="KW-0812">Transmembrane</keyword>
<organism evidence="3 4">
    <name type="scientific">Digitaria exilis</name>
    <dbReference type="NCBI Taxonomy" id="1010633"/>
    <lineage>
        <taxon>Eukaryota</taxon>
        <taxon>Viridiplantae</taxon>
        <taxon>Streptophyta</taxon>
        <taxon>Embryophyta</taxon>
        <taxon>Tracheophyta</taxon>
        <taxon>Spermatophyta</taxon>
        <taxon>Magnoliopsida</taxon>
        <taxon>Liliopsida</taxon>
        <taxon>Poales</taxon>
        <taxon>Poaceae</taxon>
        <taxon>PACMAD clade</taxon>
        <taxon>Panicoideae</taxon>
        <taxon>Panicodae</taxon>
        <taxon>Paniceae</taxon>
        <taxon>Anthephorinae</taxon>
        <taxon>Digitaria</taxon>
    </lineage>
</organism>
<comment type="caution">
    <text evidence="3">The sequence shown here is derived from an EMBL/GenBank/DDBJ whole genome shotgun (WGS) entry which is preliminary data.</text>
</comment>
<protein>
    <submittedName>
        <fullName evidence="3">Uncharacterized protein</fullName>
    </submittedName>
</protein>
<keyword evidence="4" id="KW-1185">Reference proteome</keyword>
<keyword evidence="2" id="KW-1133">Transmembrane helix</keyword>
<name>A0A835C771_9POAL</name>
<dbReference type="Proteomes" id="UP000636709">
    <property type="component" value="Unassembled WGS sequence"/>
</dbReference>
<gene>
    <name evidence="3" type="ORF">HU200_024444</name>
</gene>
<dbReference type="InterPro" id="IPR011989">
    <property type="entry name" value="ARM-like"/>
</dbReference>
<feature type="transmembrane region" description="Helical" evidence="2">
    <location>
        <begin position="98"/>
        <end position="121"/>
    </location>
</feature>
<evidence type="ECO:0000256" key="1">
    <source>
        <dbReference type="SAM" id="MobiDB-lite"/>
    </source>
</evidence>
<evidence type="ECO:0000313" key="3">
    <source>
        <dbReference type="EMBL" id="KAF8719697.1"/>
    </source>
</evidence>
<feature type="transmembrane region" description="Helical" evidence="2">
    <location>
        <begin position="36"/>
        <end position="65"/>
    </location>
</feature>
<proteinExistence type="predicted"/>
<evidence type="ECO:0000256" key="2">
    <source>
        <dbReference type="SAM" id="Phobius"/>
    </source>
</evidence>
<accession>A0A835C771</accession>
<sequence length="802" mass="89780">MTGGGGREGSDSRWSILEARQQEEMSLNTYVLVQTYVLMAVTGLGYLALTWSTVVLLGGFVTLLGKKDFSSITIISMIQAARSVTSICTHLFSERLVLAYSAMLVYTFGPEICIALSLWRIGQRDYGVSDGDNDKANLRPSLDFFYSMVLWQGVFYGIWYLNRRTEARRVVSFRRACDFPEAWGGELVATYHVYAKQRCWENPASSQGQGLEQYAVELLGSDSWVDNLSGVRILDTFIRQGVDMRSLLLPSRPKIQKMIDMLGWRHGQEQDGREITARIMAHLAGDIVLSQFPGAMRSISSLLEEGTIRRYRQGGATCNKLLLQGLSILERLASDRHNCSDICSTAGLLPMITAPVYSATLIQDTENSVEWACVVNASLKLLCPLVRAPVEAGRRLRHEFSSNTIAVSNLLQILNQDSGAGQEVQIGAMEILTELAKDLSANLARESKQNVTKKLLHIFLFHERGDEAAAMLKPVKATAGRMLAVLSSDSKIETMNIKEAYDGIVARLTGSPEDKKNIIAHLSELIDAKNSIVYRTVAAEILTNLCTHCDLESDKQLIKGTVLPLVLKELSSERREPRLSNVLPRSKSTLVSESSRILLQFIKDAMAKKKRPPQSKRSTAENDIETPRNFERVNNTSCAWGDRDWSKLDESSGDQRMTSYQWNVEEITLKELQESFLSLTLAICGLRTREDDPNDDVQEYDDHEQIFVAKLKTIVEENCLPTSGNLRIVKLCGQIAIAMMRCNKYIVQFKGQDFLKSLIEASKTMSKLESCMLFTGNDLRQKKSTIRPLLSDLVREAQQFVC</sequence>